<keyword evidence="6 9" id="KW-0378">Hydrolase</keyword>
<feature type="domain" description="NTF2-like N-terminal transpeptidase" evidence="13">
    <location>
        <begin position="64"/>
        <end position="145"/>
    </location>
</feature>
<keyword evidence="5" id="KW-0732">Signal</keyword>
<evidence type="ECO:0000256" key="10">
    <source>
        <dbReference type="SAM" id="MobiDB-lite"/>
    </source>
</evidence>
<comment type="similarity">
    <text evidence="3 9">Belongs to the class-D beta-lactamase family.</text>
</comment>
<keyword evidence="7" id="KW-0472">Membrane</keyword>
<dbReference type="InterPro" id="IPR001460">
    <property type="entry name" value="PCN-bd_Tpept"/>
</dbReference>
<evidence type="ECO:0000256" key="2">
    <source>
        <dbReference type="ARBA" id="ARBA00007171"/>
    </source>
</evidence>
<evidence type="ECO:0000259" key="11">
    <source>
        <dbReference type="Pfam" id="PF00905"/>
    </source>
</evidence>
<dbReference type="Proteomes" id="UP001501490">
    <property type="component" value="Unassembled WGS sequence"/>
</dbReference>
<reference evidence="15" key="1">
    <citation type="journal article" date="2019" name="Int. J. Syst. Evol. Microbiol.">
        <title>The Global Catalogue of Microorganisms (GCM) 10K type strain sequencing project: providing services to taxonomists for standard genome sequencing and annotation.</title>
        <authorList>
            <consortium name="The Broad Institute Genomics Platform"/>
            <consortium name="The Broad Institute Genome Sequencing Center for Infectious Disease"/>
            <person name="Wu L."/>
            <person name="Ma J."/>
        </authorList>
    </citation>
    <scope>NUCLEOTIDE SEQUENCE [LARGE SCALE GENOMIC DNA]</scope>
    <source>
        <strain evidence="15">JCM 16929</strain>
    </source>
</reference>
<dbReference type="SUPFAM" id="SSF56601">
    <property type="entry name" value="beta-lactamase/transpeptidase-like"/>
    <property type="match status" value="1"/>
</dbReference>
<dbReference type="PROSITE" id="PS00337">
    <property type="entry name" value="BETA_LACTAMASE_D"/>
    <property type="match status" value="1"/>
</dbReference>
<proteinExistence type="inferred from homology"/>
<dbReference type="PANTHER" id="PTHR30627">
    <property type="entry name" value="PEPTIDOGLYCAN D,D-TRANSPEPTIDASE"/>
    <property type="match status" value="1"/>
</dbReference>
<comment type="catalytic activity">
    <reaction evidence="9">
        <text>a beta-lactam + H2O = a substituted beta-amino acid</text>
        <dbReference type="Rhea" id="RHEA:20401"/>
        <dbReference type="ChEBI" id="CHEBI:15377"/>
        <dbReference type="ChEBI" id="CHEBI:35627"/>
        <dbReference type="ChEBI" id="CHEBI:140347"/>
        <dbReference type="EC" id="3.5.2.6"/>
    </reaction>
</comment>
<dbReference type="InterPro" id="IPR050515">
    <property type="entry name" value="Beta-lactam/transpept"/>
</dbReference>
<dbReference type="PROSITE" id="PS51257">
    <property type="entry name" value="PROKAR_LIPOPROTEIN"/>
    <property type="match status" value="1"/>
</dbReference>
<accession>A0ABP7AFG9</accession>
<organism evidence="14 15">
    <name type="scientific">Microlunatus ginsengisoli</name>
    <dbReference type="NCBI Taxonomy" id="363863"/>
    <lineage>
        <taxon>Bacteria</taxon>
        <taxon>Bacillati</taxon>
        <taxon>Actinomycetota</taxon>
        <taxon>Actinomycetes</taxon>
        <taxon>Propionibacteriales</taxon>
        <taxon>Propionibacteriaceae</taxon>
        <taxon>Microlunatus</taxon>
    </lineage>
</organism>
<dbReference type="InterPro" id="IPR005311">
    <property type="entry name" value="PBP_dimer"/>
</dbReference>
<evidence type="ECO:0000313" key="14">
    <source>
        <dbReference type="EMBL" id="GAA3631144.1"/>
    </source>
</evidence>
<keyword evidence="15" id="KW-1185">Reference proteome</keyword>
<evidence type="ECO:0000256" key="5">
    <source>
        <dbReference type="ARBA" id="ARBA00022729"/>
    </source>
</evidence>
<comment type="similarity">
    <text evidence="2">Belongs to the transpeptidase family.</text>
</comment>
<keyword evidence="8 9" id="KW-0046">Antibiotic resistance</keyword>
<evidence type="ECO:0000259" key="13">
    <source>
        <dbReference type="Pfam" id="PF05223"/>
    </source>
</evidence>
<comment type="caution">
    <text evidence="14">The sequence shown here is derived from an EMBL/GenBank/DDBJ whole genome shotgun (WGS) entry which is preliminary data.</text>
</comment>
<dbReference type="SUPFAM" id="SSF56519">
    <property type="entry name" value="Penicillin binding protein dimerisation domain"/>
    <property type="match status" value="1"/>
</dbReference>
<name>A0ABP7AFG9_9ACTN</name>
<dbReference type="InterPro" id="IPR002137">
    <property type="entry name" value="Beta-lactam_class-D_AS"/>
</dbReference>
<protein>
    <recommendedName>
        <fullName evidence="4 9">Beta-lactamase</fullName>
        <ecNumber evidence="4 9">3.5.2.6</ecNumber>
    </recommendedName>
</protein>
<evidence type="ECO:0000256" key="9">
    <source>
        <dbReference type="RuleBase" id="RU361140"/>
    </source>
</evidence>
<dbReference type="Gene3D" id="3.40.710.10">
    <property type="entry name" value="DD-peptidase/beta-lactamase superfamily"/>
    <property type="match status" value="1"/>
</dbReference>
<dbReference type="InterPro" id="IPR007887">
    <property type="entry name" value="MecA_N"/>
</dbReference>
<dbReference type="EMBL" id="BAABAB010000028">
    <property type="protein sequence ID" value="GAA3631144.1"/>
    <property type="molecule type" value="Genomic_DNA"/>
</dbReference>
<comment type="subcellular location">
    <subcellularLocation>
        <location evidence="1">Membrane</location>
    </subcellularLocation>
</comment>
<dbReference type="RefSeq" id="WP_344807338.1">
    <property type="nucleotide sequence ID" value="NZ_BAABAB010000028.1"/>
</dbReference>
<feature type="domain" description="Penicillin-binding protein transpeptidase" evidence="11">
    <location>
        <begin position="388"/>
        <end position="659"/>
    </location>
</feature>
<evidence type="ECO:0000256" key="8">
    <source>
        <dbReference type="ARBA" id="ARBA00023251"/>
    </source>
</evidence>
<evidence type="ECO:0000256" key="4">
    <source>
        <dbReference type="ARBA" id="ARBA00012865"/>
    </source>
</evidence>
<evidence type="ECO:0000256" key="1">
    <source>
        <dbReference type="ARBA" id="ARBA00004370"/>
    </source>
</evidence>
<dbReference type="InterPro" id="IPR036138">
    <property type="entry name" value="PBP_dimer_sf"/>
</dbReference>
<feature type="compositionally biased region" description="Low complexity" evidence="10">
    <location>
        <begin position="320"/>
        <end position="344"/>
    </location>
</feature>
<feature type="domain" description="Penicillin-binding protein dimerisation" evidence="12">
    <location>
        <begin position="156"/>
        <end position="310"/>
    </location>
</feature>
<dbReference type="Pfam" id="PF00905">
    <property type="entry name" value="Transpeptidase"/>
    <property type="match status" value="1"/>
</dbReference>
<feature type="region of interest" description="Disordered" evidence="10">
    <location>
        <begin position="320"/>
        <end position="349"/>
    </location>
</feature>
<dbReference type="InterPro" id="IPR012338">
    <property type="entry name" value="Beta-lactam/transpept-like"/>
</dbReference>
<gene>
    <name evidence="14" type="ORF">GCM10022236_37130</name>
</gene>
<dbReference type="Gene3D" id="3.90.1310.10">
    <property type="entry name" value="Penicillin-binding protein 2a (Domain 2)"/>
    <property type="match status" value="1"/>
</dbReference>
<dbReference type="Pfam" id="PF05223">
    <property type="entry name" value="MecA_N"/>
    <property type="match status" value="1"/>
</dbReference>
<dbReference type="Pfam" id="PF03717">
    <property type="entry name" value="PBP_dimer"/>
    <property type="match status" value="1"/>
</dbReference>
<dbReference type="PANTHER" id="PTHR30627:SF24">
    <property type="entry name" value="PENICILLIN-BINDING PROTEIN 4B"/>
    <property type="match status" value="1"/>
</dbReference>
<evidence type="ECO:0000256" key="6">
    <source>
        <dbReference type="ARBA" id="ARBA00022801"/>
    </source>
</evidence>
<evidence type="ECO:0000259" key="12">
    <source>
        <dbReference type="Pfam" id="PF03717"/>
    </source>
</evidence>
<evidence type="ECO:0000256" key="7">
    <source>
        <dbReference type="ARBA" id="ARBA00023136"/>
    </source>
</evidence>
<sequence>MSSRPYPSPVVVVLALVAATFLAGCTGGSKPAPTPSLDSPERAAAELADGLSRADLGAVEFASASSSDVNTEFKAIVAGMGPVHPAVGVASLNAQNASATATLRYTWQFPGVPMTWVYDTTADLAREGGRWKTRWTPAIVQPGLDGSNRLRQHRLYPERGEILGEDGDVIVTNRSVVRIGLDKSALKAEQLATSARRLATLVGVDPKKYAAAVEAAGPEAFVEAIVFRATDSRRPANRVVAQIPGALPVEDEQMLAPTATFARPVLGTVGQATKEIVDDSSGAVVAGDQVGLSGLQRRYDGRLRGTPGVVVELAAAKTAAASAEPSGSSSDAAGERGSASSASPSPRPAQTLFEARAVAGRDLTITMNIGLQKLAEQVLAGTKPASALVAIRPSTGAVLAVASGPGSAGQSISTVGQYAPGSTFKVATSLALLRAGLNPGSKLSCPARIEVDGRSFKNYDDYPSDSLGQIDLRTALAQSCNTAFISQAGKVSDTDLASAAGSLGLGVDYDVGFPAYFGSVPAEDGGTGHAASMIGQGKVQASPLAMACVAGSVEAGKTVVPHLVEGVTPKSAAEPLTANEAGQLRSMMRSVVTDGSGHLLESLDGPAAIAKTGTAEYGTKQPPQTHAWMIAARGDLAVAVFVADGASGSHTAGPLLQRFLTSAS</sequence>
<evidence type="ECO:0000313" key="15">
    <source>
        <dbReference type="Proteomes" id="UP001501490"/>
    </source>
</evidence>
<dbReference type="EC" id="3.5.2.6" evidence="4 9"/>
<evidence type="ECO:0000256" key="3">
    <source>
        <dbReference type="ARBA" id="ARBA00007898"/>
    </source>
</evidence>